<dbReference type="Pfam" id="PF03658">
    <property type="entry name" value="Ub-RnfH"/>
    <property type="match status" value="1"/>
</dbReference>
<comment type="caution">
    <text evidence="3">The sequence shown here is derived from an EMBL/GenBank/DDBJ whole genome shotgun (WGS) entry which is preliminary data.</text>
</comment>
<dbReference type="PANTHER" id="PTHR37483">
    <property type="entry name" value="UPF0125 PROTEIN RATB"/>
    <property type="match status" value="1"/>
</dbReference>
<accession>A0A844B917</accession>
<protein>
    <recommendedName>
        <fullName evidence="2">UPF0125 protein GHT07_20360</fullName>
    </recommendedName>
</protein>
<dbReference type="AlphaFoldDB" id="A0A844B917"/>
<dbReference type="EMBL" id="WJBU01000028">
    <property type="protein sequence ID" value="MRD49632.1"/>
    <property type="molecule type" value="Genomic_DNA"/>
</dbReference>
<dbReference type="RefSeq" id="WP_153586926.1">
    <property type="nucleotide sequence ID" value="NZ_WJBU01000028.1"/>
</dbReference>
<dbReference type="InterPro" id="IPR016155">
    <property type="entry name" value="Mopterin_synth/thiamin_S_b"/>
</dbReference>
<evidence type="ECO:0000256" key="2">
    <source>
        <dbReference type="HAMAP-Rule" id="MF_00460"/>
    </source>
</evidence>
<evidence type="ECO:0000313" key="3">
    <source>
        <dbReference type="EMBL" id="MRD49632.1"/>
    </source>
</evidence>
<keyword evidence="4" id="KW-1185">Reference proteome</keyword>
<dbReference type="PANTHER" id="PTHR37483:SF1">
    <property type="entry name" value="UPF0125 PROTEIN RATB"/>
    <property type="match status" value="1"/>
</dbReference>
<dbReference type="Proteomes" id="UP000487350">
    <property type="component" value="Unassembled WGS sequence"/>
</dbReference>
<dbReference type="SUPFAM" id="SSF54285">
    <property type="entry name" value="MoaD/ThiS"/>
    <property type="match status" value="1"/>
</dbReference>
<dbReference type="HAMAP" id="MF_00460">
    <property type="entry name" value="UPF0125_RnfH"/>
    <property type="match status" value="1"/>
</dbReference>
<dbReference type="OrthoDB" id="9796575at2"/>
<organism evidence="3 4">
    <name type="scientific">Caenimonas koreensis DSM 17982</name>
    <dbReference type="NCBI Taxonomy" id="1121255"/>
    <lineage>
        <taxon>Bacteria</taxon>
        <taxon>Pseudomonadati</taxon>
        <taxon>Pseudomonadota</taxon>
        <taxon>Betaproteobacteria</taxon>
        <taxon>Burkholderiales</taxon>
        <taxon>Comamonadaceae</taxon>
        <taxon>Caenimonas</taxon>
    </lineage>
</organism>
<comment type="similarity">
    <text evidence="1 2">Belongs to the UPF0125 (RnfH) family.</text>
</comment>
<dbReference type="Gene3D" id="3.10.20.280">
    <property type="entry name" value="RnfH-like"/>
    <property type="match status" value="1"/>
</dbReference>
<reference evidence="3 4" key="1">
    <citation type="submission" date="2019-11" db="EMBL/GenBank/DDBJ databases">
        <title>Caenimonas koreensis gen. nov., sp. nov., isolated from activated sludge.</title>
        <authorList>
            <person name="Seung H.R."/>
        </authorList>
    </citation>
    <scope>NUCLEOTIDE SEQUENCE [LARGE SCALE GENOMIC DNA]</scope>
    <source>
        <strain evidence="3 4">EMB320</strain>
    </source>
</reference>
<dbReference type="InterPro" id="IPR005346">
    <property type="entry name" value="RnfH"/>
</dbReference>
<name>A0A844B917_9BURK</name>
<evidence type="ECO:0000256" key="1">
    <source>
        <dbReference type="ARBA" id="ARBA00010645"/>
    </source>
</evidence>
<sequence length="111" mass="12379">MAERVRIEVIWSPQPRHVLEWKGDMEAGATVLEALRASGLLSGAALLEPVGVGIWGRKCRLDREVRDGDRVEAYRPLTVDPKVARRERFRKQGARAAGLFAQRRVGAKAGY</sequence>
<evidence type="ECO:0000313" key="4">
    <source>
        <dbReference type="Proteomes" id="UP000487350"/>
    </source>
</evidence>
<gene>
    <name evidence="3" type="ORF">GHT07_20360</name>
</gene>
<proteinExistence type="inferred from homology"/>
<dbReference type="InterPro" id="IPR037021">
    <property type="entry name" value="RnfH_sf"/>
</dbReference>